<name>A0A176RX37_9GAMM</name>
<protein>
    <submittedName>
        <fullName evidence="7">O-Antigen polymerase</fullName>
    </submittedName>
</protein>
<evidence type="ECO:0000313" key="8">
    <source>
        <dbReference type="Proteomes" id="UP000076962"/>
    </source>
</evidence>
<evidence type="ECO:0000256" key="3">
    <source>
        <dbReference type="ARBA" id="ARBA00022989"/>
    </source>
</evidence>
<dbReference type="PANTHER" id="PTHR37422:SF13">
    <property type="entry name" value="LIPOPOLYSACCHARIDE BIOSYNTHESIS PROTEIN PA4999-RELATED"/>
    <property type="match status" value="1"/>
</dbReference>
<proteinExistence type="predicted"/>
<dbReference type="PATRIC" id="fig|1003181.4.peg.5317"/>
<evidence type="ECO:0000259" key="6">
    <source>
        <dbReference type="Pfam" id="PF04932"/>
    </source>
</evidence>
<dbReference type="EMBL" id="LUTY01002496">
    <property type="protein sequence ID" value="OAD20276.1"/>
    <property type="molecule type" value="Genomic_DNA"/>
</dbReference>
<dbReference type="PANTHER" id="PTHR37422">
    <property type="entry name" value="TEICHURONIC ACID BIOSYNTHESIS PROTEIN TUAE"/>
    <property type="match status" value="1"/>
</dbReference>
<organism evidence="7 8">
    <name type="scientific">Candidatus Thiomargarita nelsonii</name>
    <dbReference type="NCBI Taxonomy" id="1003181"/>
    <lineage>
        <taxon>Bacteria</taxon>
        <taxon>Pseudomonadati</taxon>
        <taxon>Pseudomonadota</taxon>
        <taxon>Gammaproteobacteria</taxon>
        <taxon>Thiotrichales</taxon>
        <taxon>Thiotrichaceae</taxon>
        <taxon>Thiomargarita</taxon>
    </lineage>
</organism>
<evidence type="ECO:0000256" key="1">
    <source>
        <dbReference type="ARBA" id="ARBA00004141"/>
    </source>
</evidence>
<keyword evidence="2 5" id="KW-0812">Transmembrane</keyword>
<comment type="caution">
    <text evidence="7">The sequence shown here is derived from an EMBL/GenBank/DDBJ whole genome shotgun (WGS) entry which is preliminary data.</text>
</comment>
<evidence type="ECO:0000256" key="2">
    <source>
        <dbReference type="ARBA" id="ARBA00022692"/>
    </source>
</evidence>
<reference evidence="7 8" key="1">
    <citation type="submission" date="2016-05" db="EMBL/GenBank/DDBJ databases">
        <title>Single-cell genome of chain-forming Candidatus Thiomargarita nelsonii and comparison to other large sulfur-oxidizing bacteria.</title>
        <authorList>
            <person name="Winkel M."/>
            <person name="Salman V."/>
            <person name="Woyke T."/>
            <person name="Schulz-Vogt H."/>
            <person name="Richter M."/>
            <person name="Flood B."/>
            <person name="Bailey J."/>
            <person name="Amann R."/>
            <person name="Mussmann M."/>
        </authorList>
    </citation>
    <scope>NUCLEOTIDE SEQUENCE [LARGE SCALE GENOMIC DNA]</scope>
    <source>
        <strain evidence="7 8">THI036</strain>
    </source>
</reference>
<dbReference type="GO" id="GO:0016020">
    <property type="term" value="C:membrane"/>
    <property type="evidence" value="ECO:0007669"/>
    <property type="project" value="UniProtKB-SubCell"/>
</dbReference>
<gene>
    <name evidence="7" type="ORF">THIOM_004036</name>
</gene>
<keyword evidence="4 5" id="KW-0472">Membrane</keyword>
<sequence>MAGYLVMCLSVGIGLLIAQLGQGSDSSTWRQRFVKLLDWILSEKMRLRIYLVVMVIALVLTRSRMGNTAFFASMTIAGIITLILSRHINRATAILLVSLIVIDIFIVGAWFGLEKVTQRLEQTSLATETRDDVDIDMLPYWDDYFLTGSGLGSFYTTFPRYQGADVTGFWVHAHNDYLELATETGLIGVLLLGIAILLTAGVVLIALYRRHRALNRGIAFSVTMAITALLIHSTVDFNLQIPANAATFMLILALAWVARYLPRKTTHDSKPPSHLAKSVTLSFMAVLIYLIYVAASWGLAESIGVQVRESLAKWQKQGVEQSEWNVIHDVSVDALEFAPNSADLMMTMGHVYFWRPIASELTGSDRRLEKQRSFQQALDYFLKAVKQRPTSPSLWGDVTRFKHYLQQYDAEFLTAFENLAVYGLGSPFAQDIIAEVGLANWYRLPNNLQSHLIATIERRMQKEPDKTLQHIKMYRRQWVICAYNTGQQAKLVEFCQQLLQPPK</sequence>
<dbReference type="Proteomes" id="UP000076962">
    <property type="component" value="Unassembled WGS sequence"/>
</dbReference>
<feature type="transmembrane region" description="Helical" evidence="5">
    <location>
        <begin position="279"/>
        <end position="300"/>
    </location>
</feature>
<feature type="domain" description="O-antigen ligase-related" evidence="6">
    <location>
        <begin position="50"/>
        <end position="192"/>
    </location>
</feature>
<evidence type="ECO:0000313" key="7">
    <source>
        <dbReference type="EMBL" id="OAD20276.1"/>
    </source>
</evidence>
<dbReference type="Pfam" id="PF04932">
    <property type="entry name" value="Wzy_C"/>
    <property type="match status" value="1"/>
</dbReference>
<evidence type="ECO:0000256" key="4">
    <source>
        <dbReference type="ARBA" id="ARBA00023136"/>
    </source>
</evidence>
<evidence type="ECO:0000256" key="5">
    <source>
        <dbReference type="SAM" id="Phobius"/>
    </source>
</evidence>
<keyword evidence="3 5" id="KW-1133">Transmembrane helix</keyword>
<accession>A0A176RX37</accession>
<dbReference type="AlphaFoldDB" id="A0A176RX37"/>
<feature type="transmembrane region" description="Helical" evidence="5">
    <location>
        <begin position="186"/>
        <end position="208"/>
    </location>
</feature>
<feature type="transmembrane region" description="Helical" evidence="5">
    <location>
        <begin position="93"/>
        <end position="113"/>
    </location>
</feature>
<keyword evidence="8" id="KW-1185">Reference proteome</keyword>
<feature type="transmembrane region" description="Helical" evidence="5">
    <location>
        <begin position="217"/>
        <end position="235"/>
    </location>
</feature>
<comment type="subcellular location">
    <subcellularLocation>
        <location evidence="1">Membrane</location>
        <topology evidence="1">Multi-pass membrane protein</topology>
    </subcellularLocation>
</comment>
<dbReference type="InterPro" id="IPR051533">
    <property type="entry name" value="WaaL-like"/>
</dbReference>
<dbReference type="InterPro" id="IPR007016">
    <property type="entry name" value="O-antigen_ligase-rel_domated"/>
</dbReference>
<feature type="transmembrane region" description="Helical" evidence="5">
    <location>
        <begin position="241"/>
        <end position="258"/>
    </location>
</feature>